<feature type="domain" description="N-acetyltransferase" evidence="3">
    <location>
        <begin position="2"/>
        <end position="158"/>
    </location>
</feature>
<dbReference type="GO" id="GO:0016747">
    <property type="term" value="F:acyltransferase activity, transferring groups other than amino-acyl groups"/>
    <property type="evidence" value="ECO:0007669"/>
    <property type="project" value="InterPro"/>
</dbReference>
<evidence type="ECO:0000259" key="3">
    <source>
        <dbReference type="PROSITE" id="PS51186"/>
    </source>
</evidence>
<dbReference type="InterPro" id="IPR000182">
    <property type="entry name" value="GNAT_dom"/>
</dbReference>
<evidence type="ECO:0000313" key="5">
    <source>
        <dbReference type="Proteomes" id="UP000594800"/>
    </source>
</evidence>
<dbReference type="EMBL" id="CP064942">
    <property type="protein sequence ID" value="QPH53934.1"/>
    <property type="molecule type" value="Genomic_DNA"/>
</dbReference>
<keyword evidence="1 4" id="KW-0808">Transferase</keyword>
<dbReference type="Gene3D" id="3.40.630.30">
    <property type="match status" value="1"/>
</dbReference>
<name>A0A7S9LRH4_9RHOB</name>
<dbReference type="AlphaFoldDB" id="A0A7S9LRH4"/>
<reference evidence="4 5" key="1">
    <citation type="submission" date="2020-11" db="EMBL/GenBank/DDBJ databases">
        <title>Description of Pontivivens ytuae sp. nov. isolated from deep sea sediment of Mariana Trench.</title>
        <authorList>
            <person name="Wang Z."/>
            <person name="Sun Q.-L."/>
            <person name="Xu X.-D."/>
            <person name="Tang Y.-Z."/>
            <person name="Zhang J."/>
        </authorList>
    </citation>
    <scope>NUCLEOTIDE SEQUENCE [LARGE SCALE GENOMIC DNA]</scope>
    <source>
        <strain evidence="4 5">MT2928</strain>
    </source>
</reference>
<dbReference type="Pfam" id="PF00583">
    <property type="entry name" value="Acetyltransf_1"/>
    <property type="match status" value="1"/>
</dbReference>
<dbReference type="SUPFAM" id="SSF55729">
    <property type="entry name" value="Acyl-CoA N-acyltransferases (Nat)"/>
    <property type="match status" value="1"/>
</dbReference>
<evidence type="ECO:0000256" key="1">
    <source>
        <dbReference type="ARBA" id="ARBA00022679"/>
    </source>
</evidence>
<dbReference type="Proteomes" id="UP000594800">
    <property type="component" value="Chromosome"/>
</dbReference>
<dbReference type="RefSeq" id="WP_196103143.1">
    <property type="nucleotide sequence ID" value="NZ_CP064942.1"/>
</dbReference>
<dbReference type="InterPro" id="IPR016181">
    <property type="entry name" value="Acyl_CoA_acyltransferase"/>
</dbReference>
<evidence type="ECO:0000313" key="4">
    <source>
        <dbReference type="EMBL" id="QPH53934.1"/>
    </source>
</evidence>
<dbReference type="PANTHER" id="PTHR43877">
    <property type="entry name" value="AMINOALKYLPHOSPHONATE N-ACETYLTRANSFERASE-RELATED-RELATED"/>
    <property type="match status" value="1"/>
</dbReference>
<sequence>MSFVRAPARTETDRIAALWHEGWHDAHADVVPAELVALRTRDSFAPRLDTLWPGLRVSGAAEAPTGLCIIKGDELNQLFVSRAARGTGIARALLDDGEQRLRAAGVRTAWLACAIGNARAARFYEKSGWTLRGRSLVDLSASDYAFPLEVLRYEKRLA</sequence>
<dbReference type="CDD" id="cd04301">
    <property type="entry name" value="NAT_SF"/>
    <property type="match status" value="1"/>
</dbReference>
<organism evidence="4 5">
    <name type="scientific">Pontivivens ytuae</name>
    <dbReference type="NCBI Taxonomy" id="2789856"/>
    <lineage>
        <taxon>Bacteria</taxon>
        <taxon>Pseudomonadati</taxon>
        <taxon>Pseudomonadota</taxon>
        <taxon>Alphaproteobacteria</taxon>
        <taxon>Rhodobacterales</taxon>
        <taxon>Paracoccaceae</taxon>
        <taxon>Pontivivens</taxon>
    </lineage>
</organism>
<keyword evidence="5" id="KW-1185">Reference proteome</keyword>
<gene>
    <name evidence="4" type="ORF">I0K15_19530</name>
</gene>
<keyword evidence="2" id="KW-0012">Acyltransferase</keyword>
<dbReference type="KEGG" id="poz:I0K15_19530"/>
<protein>
    <submittedName>
        <fullName evidence="4">GNAT family N-acetyltransferase</fullName>
    </submittedName>
</protein>
<dbReference type="InterPro" id="IPR050832">
    <property type="entry name" value="Bact_Acetyltransf"/>
</dbReference>
<proteinExistence type="predicted"/>
<evidence type="ECO:0000256" key="2">
    <source>
        <dbReference type="ARBA" id="ARBA00023315"/>
    </source>
</evidence>
<dbReference type="PROSITE" id="PS51186">
    <property type="entry name" value="GNAT"/>
    <property type="match status" value="1"/>
</dbReference>
<accession>A0A7S9LRH4</accession>